<dbReference type="EMBL" id="BGPR01149840">
    <property type="protein sequence ID" value="GBN83047.1"/>
    <property type="molecule type" value="Genomic_DNA"/>
</dbReference>
<dbReference type="AlphaFoldDB" id="A0A4Y2S4Y3"/>
<gene>
    <name evidence="1" type="ORF">AVEN_163738_1</name>
</gene>
<sequence length="37" mass="4061">TELQKFKGSVPIPSGGMSHQKLALQMSFPEAQTPEIF</sequence>
<name>A0A4Y2S4Y3_ARAVE</name>
<keyword evidence="2" id="KW-1185">Reference proteome</keyword>
<comment type="caution">
    <text evidence="1">The sequence shown here is derived from an EMBL/GenBank/DDBJ whole genome shotgun (WGS) entry which is preliminary data.</text>
</comment>
<evidence type="ECO:0000313" key="1">
    <source>
        <dbReference type="EMBL" id="GBN83047.1"/>
    </source>
</evidence>
<proteinExistence type="predicted"/>
<organism evidence="1 2">
    <name type="scientific">Araneus ventricosus</name>
    <name type="common">Orbweaver spider</name>
    <name type="synonym">Epeira ventricosa</name>
    <dbReference type="NCBI Taxonomy" id="182803"/>
    <lineage>
        <taxon>Eukaryota</taxon>
        <taxon>Metazoa</taxon>
        <taxon>Ecdysozoa</taxon>
        <taxon>Arthropoda</taxon>
        <taxon>Chelicerata</taxon>
        <taxon>Arachnida</taxon>
        <taxon>Araneae</taxon>
        <taxon>Araneomorphae</taxon>
        <taxon>Entelegynae</taxon>
        <taxon>Araneoidea</taxon>
        <taxon>Araneidae</taxon>
        <taxon>Araneus</taxon>
    </lineage>
</organism>
<dbReference type="Proteomes" id="UP000499080">
    <property type="component" value="Unassembled WGS sequence"/>
</dbReference>
<feature type="non-terminal residue" evidence="1">
    <location>
        <position position="1"/>
    </location>
</feature>
<evidence type="ECO:0000313" key="2">
    <source>
        <dbReference type="Proteomes" id="UP000499080"/>
    </source>
</evidence>
<reference evidence="1 2" key="1">
    <citation type="journal article" date="2019" name="Sci. Rep.">
        <title>Orb-weaving spider Araneus ventricosus genome elucidates the spidroin gene catalogue.</title>
        <authorList>
            <person name="Kono N."/>
            <person name="Nakamura H."/>
            <person name="Ohtoshi R."/>
            <person name="Moran D.A.P."/>
            <person name="Shinohara A."/>
            <person name="Yoshida Y."/>
            <person name="Fujiwara M."/>
            <person name="Mori M."/>
            <person name="Tomita M."/>
            <person name="Arakawa K."/>
        </authorList>
    </citation>
    <scope>NUCLEOTIDE SEQUENCE [LARGE SCALE GENOMIC DNA]</scope>
</reference>
<accession>A0A4Y2S4Y3</accession>
<protein>
    <submittedName>
        <fullName evidence="1">Uncharacterized protein</fullName>
    </submittedName>
</protein>